<protein>
    <submittedName>
        <fullName evidence="1">Uncharacterized protein</fullName>
    </submittedName>
</protein>
<dbReference type="OrthoDB" id="4259138at2759"/>
<gene>
    <name evidence="1" type="ORF">AJ79_01646</name>
</gene>
<accession>A0A2B7Y5N1</accession>
<keyword evidence="2" id="KW-1185">Reference proteome</keyword>
<comment type="caution">
    <text evidence="1">The sequence shown here is derived from an EMBL/GenBank/DDBJ whole genome shotgun (WGS) entry which is preliminary data.</text>
</comment>
<sequence>MRILRDISIEAAALVVTASDAFDTYNSDKQIQKIAKSFFGINPNDEHNGTQSREDQEILDHVQSNPRQPSQKNPENYAWAAAAIYLARNGAKRDYSSGRSRNLQAPLEFPS</sequence>
<organism evidence="1 2">
    <name type="scientific">Helicocarpus griseus UAMH5409</name>
    <dbReference type="NCBI Taxonomy" id="1447875"/>
    <lineage>
        <taxon>Eukaryota</taxon>
        <taxon>Fungi</taxon>
        <taxon>Dikarya</taxon>
        <taxon>Ascomycota</taxon>
        <taxon>Pezizomycotina</taxon>
        <taxon>Eurotiomycetes</taxon>
        <taxon>Eurotiomycetidae</taxon>
        <taxon>Onygenales</taxon>
        <taxon>Ajellomycetaceae</taxon>
        <taxon>Helicocarpus</taxon>
    </lineage>
</organism>
<evidence type="ECO:0000313" key="1">
    <source>
        <dbReference type="EMBL" id="PGH16540.1"/>
    </source>
</evidence>
<dbReference type="EMBL" id="PDNB01000016">
    <property type="protein sequence ID" value="PGH16540.1"/>
    <property type="molecule type" value="Genomic_DNA"/>
</dbReference>
<evidence type="ECO:0000313" key="2">
    <source>
        <dbReference type="Proteomes" id="UP000223968"/>
    </source>
</evidence>
<reference evidence="1 2" key="1">
    <citation type="submission" date="2017-10" db="EMBL/GenBank/DDBJ databases">
        <title>Comparative genomics in systemic dimorphic fungi from Ajellomycetaceae.</title>
        <authorList>
            <person name="Munoz J.F."/>
            <person name="Mcewen J.G."/>
            <person name="Clay O.K."/>
            <person name="Cuomo C.A."/>
        </authorList>
    </citation>
    <scope>NUCLEOTIDE SEQUENCE [LARGE SCALE GENOMIC DNA]</scope>
    <source>
        <strain evidence="1 2">UAMH5409</strain>
    </source>
</reference>
<name>A0A2B7Y5N1_9EURO</name>
<dbReference type="Proteomes" id="UP000223968">
    <property type="component" value="Unassembled WGS sequence"/>
</dbReference>
<dbReference type="AlphaFoldDB" id="A0A2B7Y5N1"/>
<proteinExistence type="predicted"/>